<feature type="transmembrane region" description="Helical" evidence="6">
    <location>
        <begin position="139"/>
        <end position="157"/>
    </location>
</feature>
<name>A0A645CQZ7_9ZZZZ</name>
<dbReference type="InterPro" id="IPR052159">
    <property type="entry name" value="Competence_DNA_uptake"/>
</dbReference>
<reference evidence="8" key="1">
    <citation type="submission" date="2019-08" db="EMBL/GenBank/DDBJ databases">
        <authorList>
            <person name="Kucharzyk K."/>
            <person name="Murdoch R.W."/>
            <person name="Higgins S."/>
            <person name="Loffler F."/>
        </authorList>
    </citation>
    <scope>NUCLEOTIDE SEQUENCE</scope>
</reference>
<dbReference type="EMBL" id="VSSQ01029145">
    <property type="protein sequence ID" value="MPM79142.1"/>
    <property type="molecule type" value="Genomic_DNA"/>
</dbReference>
<evidence type="ECO:0000256" key="4">
    <source>
        <dbReference type="ARBA" id="ARBA00022989"/>
    </source>
</evidence>
<accession>A0A645CQZ7</accession>
<keyword evidence="3 6" id="KW-0812">Transmembrane</keyword>
<evidence type="ECO:0000256" key="1">
    <source>
        <dbReference type="ARBA" id="ARBA00004651"/>
    </source>
</evidence>
<feature type="domain" description="Metallo-beta-lactamase" evidence="7">
    <location>
        <begin position="195"/>
        <end position="389"/>
    </location>
</feature>
<evidence type="ECO:0000256" key="6">
    <source>
        <dbReference type="SAM" id="Phobius"/>
    </source>
</evidence>
<dbReference type="NCBIfam" id="TIGR00360">
    <property type="entry name" value="ComEC_N-term"/>
    <property type="match status" value="1"/>
</dbReference>
<evidence type="ECO:0000313" key="8">
    <source>
        <dbReference type="EMBL" id="MPM79142.1"/>
    </source>
</evidence>
<comment type="caution">
    <text evidence="8">The sequence shown here is derived from an EMBL/GenBank/DDBJ whole genome shotgun (WGS) entry which is preliminary data.</text>
</comment>
<feature type="transmembrane region" description="Helical" evidence="6">
    <location>
        <begin position="43"/>
        <end position="65"/>
    </location>
</feature>
<evidence type="ECO:0000259" key="7">
    <source>
        <dbReference type="SMART" id="SM00849"/>
    </source>
</evidence>
<keyword evidence="4 6" id="KW-1133">Transmembrane helix</keyword>
<keyword evidence="5 6" id="KW-0472">Membrane</keyword>
<dbReference type="Pfam" id="PF03772">
    <property type="entry name" value="Competence"/>
    <property type="match status" value="1"/>
</dbReference>
<dbReference type="PANTHER" id="PTHR30619">
    <property type="entry name" value="DNA INTERNALIZATION/COMPETENCE PROTEIN COMEC/REC2"/>
    <property type="match status" value="1"/>
</dbReference>
<comment type="subcellular location">
    <subcellularLocation>
        <location evidence="1">Cell membrane</location>
        <topology evidence="1">Multi-pass membrane protein</topology>
    </subcellularLocation>
</comment>
<proteinExistence type="predicted"/>
<protein>
    <submittedName>
        <fullName evidence="8">ComE operon protein 3</fullName>
    </submittedName>
</protein>
<dbReference type="PANTHER" id="PTHR30619:SF1">
    <property type="entry name" value="RECOMBINATION PROTEIN 2"/>
    <property type="match status" value="1"/>
</dbReference>
<evidence type="ECO:0000256" key="2">
    <source>
        <dbReference type="ARBA" id="ARBA00022475"/>
    </source>
</evidence>
<feature type="transmembrane region" description="Helical" evidence="6">
    <location>
        <begin position="71"/>
        <end position="94"/>
    </location>
</feature>
<feature type="transmembrane region" description="Helical" evidence="6">
    <location>
        <begin position="164"/>
        <end position="182"/>
    </location>
</feature>
<dbReference type="InterPro" id="IPR036866">
    <property type="entry name" value="RibonucZ/Hydroxyglut_hydro"/>
</dbReference>
<dbReference type="AlphaFoldDB" id="A0A645CQZ7"/>
<dbReference type="InterPro" id="IPR035681">
    <property type="entry name" value="ComA-like_MBL"/>
</dbReference>
<dbReference type="Gene3D" id="3.60.15.10">
    <property type="entry name" value="Ribonuclease Z/Hydroxyacylglutathione hydrolase-like"/>
    <property type="match status" value="1"/>
</dbReference>
<keyword evidence="2" id="KW-1003">Cell membrane</keyword>
<organism evidence="8">
    <name type="scientific">bioreactor metagenome</name>
    <dbReference type="NCBI Taxonomy" id="1076179"/>
    <lineage>
        <taxon>unclassified sequences</taxon>
        <taxon>metagenomes</taxon>
        <taxon>ecological metagenomes</taxon>
    </lineage>
</organism>
<dbReference type="InterPro" id="IPR001279">
    <property type="entry name" value="Metallo-B-lactamas"/>
</dbReference>
<evidence type="ECO:0000256" key="3">
    <source>
        <dbReference type="ARBA" id="ARBA00022692"/>
    </source>
</evidence>
<sequence>MLCINPLYLWNVSFQLSYIGIAAVIAAMEILDDSEEDTRRSKFSDAVMFSAIAWVVISPAAMYYYKGVSLIAIVSNLIFVPVISIVTCIAMVAALLSFVQFGLAHACSNIVYFILNIYNNITEKLSENMLAYMDVSRPSLTQVAVIYAFMLAVLLLHQKKQIKIFAATVFAVSLVFSALKFVNSPAEIVFFDVGQGDASAIYIPRRLTAVIDGGPEGGAENSVIPYLEAKGEKVDLLFVTHMDSDHVTGAMSLIKKGLVMRAIISDTVHKNEENLAEFLSLANICGVPVIYTNKGDRFNIGEDCYFECLYPDGGFEDSENNASLVIKFKYDDTSFLFTGDIDENTEKNILNEDIECDVIKIAHHGSKTSSSEDFINKTGAKTAVIQAAKDNIYGFPSDQVLDTLEKLDIDTYVTGNDGAVVMYDDGNNIKIKTFGKRN</sequence>
<evidence type="ECO:0000256" key="5">
    <source>
        <dbReference type="ARBA" id="ARBA00023136"/>
    </source>
</evidence>
<gene>
    <name evidence="8" type="primary">comEC_18</name>
    <name evidence="8" type="ORF">SDC9_126175</name>
</gene>
<dbReference type="SUPFAM" id="SSF56281">
    <property type="entry name" value="Metallo-hydrolase/oxidoreductase"/>
    <property type="match status" value="1"/>
</dbReference>
<dbReference type="Pfam" id="PF00753">
    <property type="entry name" value="Lactamase_B"/>
    <property type="match status" value="1"/>
</dbReference>
<dbReference type="SMART" id="SM00849">
    <property type="entry name" value="Lactamase_B"/>
    <property type="match status" value="1"/>
</dbReference>
<dbReference type="InterPro" id="IPR004477">
    <property type="entry name" value="ComEC_N"/>
</dbReference>
<dbReference type="CDD" id="cd07731">
    <property type="entry name" value="ComA-like_MBL-fold"/>
    <property type="match status" value="1"/>
</dbReference>
<dbReference type="GO" id="GO:0005886">
    <property type="term" value="C:plasma membrane"/>
    <property type="evidence" value="ECO:0007669"/>
    <property type="project" value="UniProtKB-SubCell"/>
</dbReference>
<feature type="transmembrane region" description="Helical" evidence="6">
    <location>
        <begin position="12"/>
        <end position="31"/>
    </location>
</feature>